<feature type="transmembrane region" description="Helical" evidence="12">
    <location>
        <begin position="29"/>
        <end position="49"/>
    </location>
</feature>
<dbReference type="AlphaFoldDB" id="A0ABD0Y442"/>
<evidence type="ECO:0000256" key="6">
    <source>
        <dbReference type="ARBA" id="ARBA00022989"/>
    </source>
</evidence>
<evidence type="ECO:0000313" key="15">
    <source>
        <dbReference type="Proteomes" id="UP001557470"/>
    </source>
</evidence>
<dbReference type="EMBL" id="JAGEUA010000001">
    <property type="protein sequence ID" value="KAL1021771.1"/>
    <property type="molecule type" value="Genomic_DNA"/>
</dbReference>
<feature type="domain" description="Ig-like" evidence="13">
    <location>
        <begin position="40"/>
        <end position="184"/>
    </location>
</feature>
<dbReference type="InterPro" id="IPR013783">
    <property type="entry name" value="Ig-like_fold"/>
</dbReference>
<comment type="similarity">
    <text evidence="2">Belongs to the immunoglobulin superfamily. LISCH7 family.</text>
</comment>
<feature type="region of interest" description="Disordered" evidence="11">
    <location>
        <begin position="394"/>
        <end position="442"/>
    </location>
</feature>
<accession>A0ABD0Y442</accession>
<feature type="compositionally biased region" description="Basic and acidic residues" evidence="11">
    <location>
        <begin position="555"/>
        <end position="565"/>
    </location>
</feature>
<evidence type="ECO:0000256" key="7">
    <source>
        <dbReference type="ARBA" id="ARBA00023136"/>
    </source>
</evidence>
<comment type="caution">
    <text evidence="14">The sequence shown here is derived from an EMBL/GenBank/DDBJ whole genome shotgun (WGS) entry which is preliminary data.</text>
</comment>
<evidence type="ECO:0000256" key="1">
    <source>
        <dbReference type="ARBA" id="ARBA00004435"/>
    </source>
</evidence>
<sequence>MKSKCRGNVQRTTLNAYALIWKMCLLLRWWIPVLILTGIPSCTAIHVSAPEDRKYAMLFQSVVLPCHYSSMSTQTPVVQWWYKSYCRDRTRDAFSFPESLGVRGSSSSSSSHLDCSDASRTVRVVASVTGSSTTLAEHYKGRDITIINKADLRIGELHWGDSGVYLCKVVISDDLEGTNEAPVELLVLGKTGTGVSDDLLPDFDVKIMPEWLFVCSVSLGILLSILLFGVCWCQCCPHSCCCYVSCWCCPDTCCCPRHLYEAGKGLRSTASSPQNAMYPPYYVPGVPAMVPIAPPSLVDSKMMSAPPSISGSSVAGVRPVYRLQSSLDQDSLKVLQYVEKKLSDFHPAKPQSQDTCSVSELSSLHEVEAGAFRQTYRQVQKKALPAIPDLDRDLEDIPDIQHPSCSHQNSRSPWYQHRRNHSSDEQDLQNNNSRWNPRSEHLQRKAFPLEERVGSLDELEEFAHSYRKRKEELTARDVRDADQEYERLEPRERDRDPKYYPPSHRDKTSQRGYQNNCGRGDHSESGRERDWQKNHHGDRKGDRHSPLPSPRRRRGTWDNELEQRPPKPPVPPPPPRQSPRGRDYDDKLLSTLLERKARRAGTKDREGGRGEEDTPSDTPSKGSKGSRGSKKSSGGERFHSRSPSNRTVEVQVDSFPPSCETALERFRAAERPSPRPSTHSSHPSNGSIAHAPTFTLQQESGGEREKPRAVVWRLTFTDIL</sequence>
<keyword evidence="4 12" id="KW-0812">Transmembrane</keyword>
<feature type="compositionally biased region" description="Polar residues" evidence="11">
    <location>
        <begin position="403"/>
        <end position="413"/>
    </location>
</feature>
<organism evidence="14 15">
    <name type="scientific">Umbra pygmaea</name>
    <name type="common">Eastern mudminnow</name>
    <dbReference type="NCBI Taxonomy" id="75934"/>
    <lineage>
        <taxon>Eukaryota</taxon>
        <taxon>Metazoa</taxon>
        <taxon>Chordata</taxon>
        <taxon>Craniata</taxon>
        <taxon>Vertebrata</taxon>
        <taxon>Euteleostomi</taxon>
        <taxon>Actinopterygii</taxon>
        <taxon>Neopterygii</taxon>
        <taxon>Teleostei</taxon>
        <taxon>Protacanthopterygii</taxon>
        <taxon>Esociformes</taxon>
        <taxon>Umbridae</taxon>
        <taxon>Umbra</taxon>
    </lineage>
</organism>
<keyword evidence="15" id="KW-1185">Reference proteome</keyword>
<dbReference type="Gene3D" id="2.60.40.10">
    <property type="entry name" value="Immunoglobulins"/>
    <property type="match status" value="1"/>
</dbReference>
<dbReference type="PANTHER" id="PTHR15923:SF7">
    <property type="entry name" value="IMMUNOGLOBULIN-LIKE DOMAIN-CONTAINING RECEPTOR 2 ISOFORM X1"/>
    <property type="match status" value="1"/>
</dbReference>
<dbReference type="PROSITE" id="PS50835">
    <property type="entry name" value="IG_LIKE"/>
    <property type="match status" value="1"/>
</dbReference>
<dbReference type="InterPro" id="IPR007110">
    <property type="entry name" value="Ig-like_dom"/>
</dbReference>
<keyword evidence="3" id="KW-0796">Tight junction</keyword>
<protein>
    <recommendedName>
        <fullName evidence="13">Ig-like domain-containing protein</fullName>
    </recommendedName>
</protein>
<feature type="compositionally biased region" description="Basic and acidic residues" evidence="11">
    <location>
        <begin position="477"/>
        <end position="509"/>
    </location>
</feature>
<evidence type="ECO:0000256" key="9">
    <source>
        <dbReference type="ARBA" id="ARBA00023319"/>
    </source>
</evidence>
<dbReference type="InterPro" id="IPR036179">
    <property type="entry name" value="Ig-like_dom_sf"/>
</dbReference>
<dbReference type="InterPro" id="IPR051874">
    <property type="entry name" value="Ig-like_domain-LISCH7"/>
</dbReference>
<reference evidence="14 15" key="1">
    <citation type="submission" date="2024-06" db="EMBL/GenBank/DDBJ databases">
        <authorList>
            <person name="Pan Q."/>
            <person name="Wen M."/>
            <person name="Jouanno E."/>
            <person name="Zahm M."/>
            <person name="Klopp C."/>
            <person name="Cabau C."/>
            <person name="Louis A."/>
            <person name="Berthelot C."/>
            <person name="Parey E."/>
            <person name="Roest Crollius H."/>
            <person name="Montfort J."/>
            <person name="Robinson-Rechavi M."/>
            <person name="Bouchez O."/>
            <person name="Lampietro C."/>
            <person name="Lopez Roques C."/>
            <person name="Donnadieu C."/>
            <person name="Postlethwait J."/>
            <person name="Bobe J."/>
            <person name="Verreycken H."/>
            <person name="Guiguen Y."/>
        </authorList>
    </citation>
    <scope>NUCLEOTIDE SEQUENCE [LARGE SCALE GENOMIC DNA]</scope>
    <source>
        <strain evidence="14">Up_M1</strain>
        <tissue evidence="14">Testis</tissue>
    </source>
</reference>
<feature type="compositionally biased region" description="Basic and acidic residues" evidence="11">
    <location>
        <begin position="519"/>
        <end position="545"/>
    </location>
</feature>
<feature type="region of interest" description="Disordered" evidence="11">
    <location>
        <begin position="477"/>
        <end position="708"/>
    </location>
</feature>
<evidence type="ECO:0000256" key="5">
    <source>
        <dbReference type="ARBA" id="ARBA00022949"/>
    </source>
</evidence>
<evidence type="ECO:0000256" key="10">
    <source>
        <dbReference type="ARBA" id="ARBA00046288"/>
    </source>
</evidence>
<feature type="compositionally biased region" description="Basic and acidic residues" evidence="11">
    <location>
        <begin position="662"/>
        <end position="673"/>
    </location>
</feature>
<dbReference type="Pfam" id="PF05624">
    <property type="entry name" value="LSR"/>
    <property type="match status" value="1"/>
</dbReference>
<keyword evidence="7 12" id="KW-0472">Membrane</keyword>
<proteinExistence type="inferred from homology"/>
<gene>
    <name evidence="14" type="ORF">UPYG_G00017750</name>
</gene>
<keyword evidence="5" id="KW-0965">Cell junction</keyword>
<feature type="compositionally biased region" description="Basic and acidic residues" evidence="11">
    <location>
        <begin position="601"/>
        <end position="612"/>
    </location>
</feature>
<name>A0ABD0Y442_UMBPY</name>
<dbReference type="Proteomes" id="UP001557470">
    <property type="component" value="Unassembled WGS sequence"/>
</dbReference>
<evidence type="ECO:0000256" key="4">
    <source>
        <dbReference type="ARBA" id="ARBA00022692"/>
    </source>
</evidence>
<evidence type="ECO:0000259" key="13">
    <source>
        <dbReference type="PROSITE" id="PS50835"/>
    </source>
</evidence>
<comment type="subcellular location">
    <subcellularLocation>
        <location evidence="1">Cell junction</location>
        <location evidence="1">Tight junction</location>
    </subcellularLocation>
    <subcellularLocation>
        <location evidence="10">Endomembrane system</location>
        <topology evidence="10">Single-pass type I membrane protein</topology>
    </subcellularLocation>
</comment>
<evidence type="ECO:0000256" key="2">
    <source>
        <dbReference type="ARBA" id="ARBA00009491"/>
    </source>
</evidence>
<dbReference type="GO" id="GO:0012505">
    <property type="term" value="C:endomembrane system"/>
    <property type="evidence" value="ECO:0007669"/>
    <property type="project" value="UniProtKB-SubCell"/>
</dbReference>
<dbReference type="PANTHER" id="PTHR15923">
    <property type="entry name" value="TRANSMEMBRANE AND IMMUNOGLOBULIN DOMAIN-CONTAINING PROTEIN"/>
    <property type="match status" value="1"/>
</dbReference>
<keyword evidence="8" id="KW-1015">Disulfide bond</keyword>
<dbReference type="GO" id="GO:0005923">
    <property type="term" value="C:bicellular tight junction"/>
    <property type="evidence" value="ECO:0007669"/>
    <property type="project" value="UniProtKB-SubCell"/>
</dbReference>
<dbReference type="InterPro" id="IPR008664">
    <property type="entry name" value="LISCH7"/>
</dbReference>
<evidence type="ECO:0000256" key="3">
    <source>
        <dbReference type="ARBA" id="ARBA00022427"/>
    </source>
</evidence>
<keyword evidence="6 12" id="KW-1133">Transmembrane helix</keyword>
<evidence type="ECO:0000256" key="12">
    <source>
        <dbReference type="SAM" id="Phobius"/>
    </source>
</evidence>
<dbReference type="SMART" id="SM00409">
    <property type="entry name" value="IG"/>
    <property type="match status" value="1"/>
</dbReference>
<evidence type="ECO:0000256" key="11">
    <source>
        <dbReference type="SAM" id="MobiDB-lite"/>
    </source>
</evidence>
<feature type="compositionally biased region" description="Pro residues" evidence="11">
    <location>
        <begin position="566"/>
        <end position="577"/>
    </location>
</feature>
<dbReference type="SUPFAM" id="SSF48726">
    <property type="entry name" value="Immunoglobulin"/>
    <property type="match status" value="1"/>
</dbReference>
<dbReference type="InterPro" id="IPR003599">
    <property type="entry name" value="Ig_sub"/>
</dbReference>
<keyword evidence="9" id="KW-0393">Immunoglobulin domain</keyword>
<evidence type="ECO:0000313" key="14">
    <source>
        <dbReference type="EMBL" id="KAL1021771.1"/>
    </source>
</evidence>
<evidence type="ECO:0000256" key="8">
    <source>
        <dbReference type="ARBA" id="ARBA00023157"/>
    </source>
</evidence>